<evidence type="ECO:0000313" key="2">
    <source>
        <dbReference type="EMBL" id="CAK0820852.1"/>
    </source>
</evidence>
<feature type="compositionally biased region" description="Low complexity" evidence="1">
    <location>
        <begin position="58"/>
        <end position="70"/>
    </location>
</feature>
<evidence type="ECO:0000256" key="1">
    <source>
        <dbReference type="SAM" id="MobiDB-lite"/>
    </source>
</evidence>
<keyword evidence="3" id="KW-1185">Reference proteome</keyword>
<organism evidence="2 3">
    <name type="scientific">Prorocentrum cordatum</name>
    <dbReference type="NCBI Taxonomy" id="2364126"/>
    <lineage>
        <taxon>Eukaryota</taxon>
        <taxon>Sar</taxon>
        <taxon>Alveolata</taxon>
        <taxon>Dinophyceae</taxon>
        <taxon>Prorocentrales</taxon>
        <taxon>Prorocentraceae</taxon>
        <taxon>Prorocentrum</taxon>
    </lineage>
</organism>
<gene>
    <name evidence="2" type="ORF">PCOR1329_LOCUS22367</name>
</gene>
<feature type="compositionally biased region" description="Acidic residues" evidence="1">
    <location>
        <begin position="41"/>
        <end position="52"/>
    </location>
</feature>
<name>A0ABN9RNS7_9DINO</name>
<feature type="region of interest" description="Disordered" evidence="1">
    <location>
        <begin position="1"/>
        <end position="109"/>
    </location>
</feature>
<accession>A0ABN9RNS7</accession>
<evidence type="ECO:0000313" key="3">
    <source>
        <dbReference type="Proteomes" id="UP001189429"/>
    </source>
</evidence>
<dbReference type="Proteomes" id="UP001189429">
    <property type="component" value="Unassembled WGS sequence"/>
</dbReference>
<feature type="compositionally biased region" description="Basic and acidic residues" evidence="1">
    <location>
        <begin position="78"/>
        <end position="90"/>
    </location>
</feature>
<feature type="compositionally biased region" description="Polar residues" evidence="1">
    <location>
        <begin position="25"/>
        <end position="34"/>
    </location>
</feature>
<proteinExistence type="predicted"/>
<dbReference type="EMBL" id="CAUYUJ010007467">
    <property type="protein sequence ID" value="CAK0820852.1"/>
    <property type="molecule type" value="Genomic_DNA"/>
</dbReference>
<comment type="caution">
    <text evidence="2">The sequence shown here is derived from an EMBL/GenBank/DDBJ whole genome shotgun (WGS) entry which is preliminary data.</text>
</comment>
<sequence>MQVASPKGGQRLPEAGGPRCPGRTGLSSPTTTMSWRGGGGGEEEEEEEEEDQLPASTGRRPGPRRVLPPRGRGGGRPCTDRGAELAHLERDEDGGGVETHTPADSACPP</sequence>
<protein>
    <submittedName>
        <fullName evidence="2">Uncharacterized protein</fullName>
    </submittedName>
</protein>
<reference evidence="2" key="1">
    <citation type="submission" date="2023-10" db="EMBL/GenBank/DDBJ databases">
        <authorList>
            <person name="Chen Y."/>
            <person name="Shah S."/>
            <person name="Dougan E. K."/>
            <person name="Thang M."/>
            <person name="Chan C."/>
        </authorList>
    </citation>
    <scope>NUCLEOTIDE SEQUENCE [LARGE SCALE GENOMIC DNA]</scope>
</reference>